<keyword evidence="2" id="KW-1133">Transmembrane helix</keyword>
<evidence type="ECO:0000256" key="2">
    <source>
        <dbReference type="SAM" id="Phobius"/>
    </source>
</evidence>
<dbReference type="Proteomes" id="UP000734854">
    <property type="component" value="Unassembled WGS sequence"/>
</dbReference>
<keyword evidence="2" id="KW-0812">Transmembrane</keyword>
<dbReference type="PANTHER" id="PTHR33429:SF7">
    <property type="entry name" value="OS02G0708000 PROTEIN"/>
    <property type="match status" value="1"/>
</dbReference>
<dbReference type="AlphaFoldDB" id="A0A8J5G5H1"/>
<organism evidence="3 4">
    <name type="scientific">Zingiber officinale</name>
    <name type="common">Ginger</name>
    <name type="synonym">Amomum zingiber</name>
    <dbReference type="NCBI Taxonomy" id="94328"/>
    <lineage>
        <taxon>Eukaryota</taxon>
        <taxon>Viridiplantae</taxon>
        <taxon>Streptophyta</taxon>
        <taxon>Embryophyta</taxon>
        <taxon>Tracheophyta</taxon>
        <taxon>Spermatophyta</taxon>
        <taxon>Magnoliopsida</taxon>
        <taxon>Liliopsida</taxon>
        <taxon>Zingiberales</taxon>
        <taxon>Zingiberaceae</taxon>
        <taxon>Zingiber</taxon>
    </lineage>
</organism>
<name>A0A8J5G5H1_ZINOF</name>
<feature type="region of interest" description="Disordered" evidence="1">
    <location>
        <begin position="50"/>
        <end position="100"/>
    </location>
</feature>
<sequence>MPNLTQSTPNSSNSNHSQGSFGPVFIVLGAIVVLTIVSYVIGRLCTRHCSRRSNSSHGDIEDASDLRSLDAKQREIPGAMKMKDTKHGEISSFQGKSNFF</sequence>
<keyword evidence="2" id="KW-0472">Membrane</keyword>
<dbReference type="EMBL" id="JACMSC010000011">
    <property type="protein sequence ID" value="KAG6500790.1"/>
    <property type="molecule type" value="Genomic_DNA"/>
</dbReference>
<evidence type="ECO:0000313" key="3">
    <source>
        <dbReference type="EMBL" id="KAG6500790.1"/>
    </source>
</evidence>
<feature type="compositionally biased region" description="Basic and acidic residues" evidence="1">
    <location>
        <begin position="58"/>
        <end position="89"/>
    </location>
</feature>
<proteinExistence type="predicted"/>
<evidence type="ECO:0000313" key="4">
    <source>
        <dbReference type="Proteomes" id="UP000734854"/>
    </source>
</evidence>
<gene>
    <name evidence="3" type="ORF">ZIOFF_040645</name>
</gene>
<dbReference type="PANTHER" id="PTHR33429">
    <property type="entry name" value="OS02G0708000 PROTEIN-RELATED"/>
    <property type="match status" value="1"/>
</dbReference>
<feature type="transmembrane region" description="Helical" evidence="2">
    <location>
        <begin position="20"/>
        <end position="42"/>
    </location>
</feature>
<reference evidence="3 4" key="1">
    <citation type="submission" date="2020-08" db="EMBL/GenBank/DDBJ databases">
        <title>Plant Genome Project.</title>
        <authorList>
            <person name="Zhang R.-G."/>
        </authorList>
    </citation>
    <scope>NUCLEOTIDE SEQUENCE [LARGE SCALE GENOMIC DNA]</scope>
    <source>
        <tissue evidence="3">Rhizome</tissue>
    </source>
</reference>
<accession>A0A8J5G5H1</accession>
<feature type="compositionally biased region" description="Polar residues" evidence="1">
    <location>
        <begin position="91"/>
        <end position="100"/>
    </location>
</feature>
<evidence type="ECO:0000256" key="1">
    <source>
        <dbReference type="SAM" id="MobiDB-lite"/>
    </source>
</evidence>
<comment type="caution">
    <text evidence="3">The sequence shown here is derived from an EMBL/GenBank/DDBJ whole genome shotgun (WGS) entry which is preliminary data.</text>
</comment>
<keyword evidence="4" id="KW-1185">Reference proteome</keyword>
<protein>
    <submittedName>
        <fullName evidence="3">Uncharacterized protein</fullName>
    </submittedName>
</protein>